<dbReference type="Proteomes" id="UP000035100">
    <property type="component" value="Unassembled WGS sequence"/>
</dbReference>
<feature type="domain" description="FAS1" evidence="2">
    <location>
        <begin position="36"/>
        <end position="200"/>
    </location>
</feature>
<dbReference type="STRING" id="1123501.Wenmar_03630"/>
<dbReference type="RefSeq" id="WP_018302116.1">
    <property type="nucleotide sequence ID" value="NZ_KB902281.1"/>
</dbReference>
<gene>
    <name evidence="3" type="ORF">Wenmar_03630</name>
</gene>
<dbReference type="AlphaFoldDB" id="A0A0D0PZW0"/>
<organism evidence="3 4">
    <name type="scientific">Wenxinia marina DSM 24838</name>
    <dbReference type="NCBI Taxonomy" id="1123501"/>
    <lineage>
        <taxon>Bacteria</taxon>
        <taxon>Pseudomonadati</taxon>
        <taxon>Pseudomonadota</taxon>
        <taxon>Alphaproteobacteria</taxon>
        <taxon>Rhodobacterales</taxon>
        <taxon>Roseobacteraceae</taxon>
        <taxon>Wenxinia</taxon>
    </lineage>
</organism>
<dbReference type="SUPFAM" id="SSF82153">
    <property type="entry name" value="FAS1 domain"/>
    <property type="match status" value="1"/>
</dbReference>
<accession>A0A0D0PZW0</accession>
<dbReference type="Pfam" id="PF02469">
    <property type="entry name" value="Fasciclin"/>
    <property type="match status" value="1"/>
</dbReference>
<dbReference type="InterPro" id="IPR036378">
    <property type="entry name" value="FAS1_dom_sf"/>
</dbReference>
<dbReference type="GO" id="GO:0005615">
    <property type="term" value="C:extracellular space"/>
    <property type="evidence" value="ECO:0007669"/>
    <property type="project" value="TreeGrafter"/>
</dbReference>
<dbReference type="PROSITE" id="PS50213">
    <property type="entry name" value="FAS1"/>
    <property type="match status" value="1"/>
</dbReference>
<evidence type="ECO:0000313" key="3">
    <source>
        <dbReference type="EMBL" id="KIQ67899.1"/>
    </source>
</evidence>
<dbReference type="PANTHER" id="PTHR10900:SF77">
    <property type="entry name" value="FI19380P1"/>
    <property type="match status" value="1"/>
</dbReference>
<dbReference type="OrthoDB" id="9800666at2"/>
<evidence type="ECO:0000256" key="1">
    <source>
        <dbReference type="SAM" id="SignalP"/>
    </source>
</evidence>
<feature type="chain" id="PRO_5002235738" evidence="1">
    <location>
        <begin position="23"/>
        <end position="204"/>
    </location>
</feature>
<sequence length="204" mass="21247">MRTLTKSLLTASILGLGTAASAQMAEIQNGEALSADATIAENAMQVQNFSTLVAAVQAAGLAEDLMGPGPFTVFAPTDEAFARLPEGTLDNLLLPENAASLETLLRAHVVPGYIGAAEIEAGLDGAMPTGGETTLQMLDDRLYARTLTAGENIYFEENGDAIEIAAEVESADQVISPEARIIATDIMSSNGVIHVIDGVLMPQM</sequence>
<name>A0A0D0PZW0_9RHOB</name>
<keyword evidence="4" id="KW-1185">Reference proteome</keyword>
<dbReference type="PANTHER" id="PTHR10900">
    <property type="entry name" value="PERIOSTIN-RELATED"/>
    <property type="match status" value="1"/>
</dbReference>
<dbReference type="eggNOG" id="COG2335">
    <property type="taxonomic scope" value="Bacteria"/>
</dbReference>
<comment type="caution">
    <text evidence="3">The sequence shown here is derived from an EMBL/GenBank/DDBJ whole genome shotgun (WGS) entry which is preliminary data.</text>
</comment>
<dbReference type="InterPro" id="IPR000782">
    <property type="entry name" value="FAS1_domain"/>
</dbReference>
<proteinExistence type="predicted"/>
<reference evidence="3 4" key="1">
    <citation type="submission" date="2013-01" db="EMBL/GenBank/DDBJ databases">
        <authorList>
            <person name="Fiebig A."/>
            <person name="Goeker M."/>
            <person name="Klenk H.-P.P."/>
        </authorList>
    </citation>
    <scope>NUCLEOTIDE SEQUENCE [LARGE SCALE GENOMIC DNA]</scope>
    <source>
        <strain evidence="3 4">DSM 24838</strain>
    </source>
</reference>
<evidence type="ECO:0000313" key="4">
    <source>
        <dbReference type="Proteomes" id="UP000035100"/>
    </source>
</evidence>
<dbReference type="SMART" id="SM00554">
    <property type="entry name" value="FAS1"/>
    <property type="match status" value="1"/>
</dbReference>
<feature type="signal peptide" evidence="1">
    <location>
        <begin position="1"/>
        <end position="22"/>
    </location>
</feature>
<keyword evidence="1" id="KW-0732">Signal</keyword>
<dbReference type="Gene3D" id="2.30.180.10">
    <property type="entry name" value="FAS1 domain"/>
    <property type="match status" value="1"/>
</dbReference>
<evidence type="ECO:0000259" key="2">
    <source>
        <dbReference type="PROSITE" id="PS50213"/>
    </source>
</evidence>
<protein>
    <submittedName>
        <fullName evidence="3">Secreted and surface protein</fullName>
    </submittedName>
</protein>
<dbReference type="InterPro" id="IPR050904">
    <property type="entry name" value="Adhesion/Biosynth-related"/>
</dbReference>
<dbReference type="EMBL" id="AONG01000019">
    <property type="protein sequence ID" value="KIQ67899.1"/>
    <property type="molecule type" value="Genomic_DNA"/>
</dbReference>